<dbReference type="InterPro" id="IPR011712">
    <property type="entry name" value="Sig_transdc_His_kin_sub3_dim/P"/>
</dbReference>
<evidence type="ECO:0000259" key="8">
    <source>
        <dbReference type="Pfam" id="PF07730"/>
    </source>
</evidence>
<evidence type="ECO:0000313" key="10">
    <source>
        <dbReference type="Proteomes" id="UP000541352"/>
    </source>
</evidence>
<keyword evidence="4" id="KW-1133">Transmembrane helix</keyword>
<feature type="transmembrane region" description="Helical" evidence="4">
    <location>
        <begin position="206"/>
        <end position="226"/>
    </location>
</feature>
<evidence type="ECO:0000256" key="4">
    <source>
        <dbReference type="SAM" id="Phobius"/>
    </source>
</evidence>
<proteinExistence type="predicted"/>
<dbReference type="SUPFAM" id="SSF55874">
    <property type="entry name" value="ATPase domain of HSP90 chaperone/DNA topoisomerase II/histidine kinase"/>
    <property type="match status" value="1"/>
</dbReference>
<keyword evidence="1" id="KW-0808">Transferase</keyword>
<keyword evidence="3" id="KW-0902">Two-component regulatory system</keyword>
<keyword evidence="4" id="KW-0472">Membrane</keyword>
<feature type="transmembrane region" description="Helical" evidence="4">
    <location>
        <begin position="232"/>
        <end position="253"/>
    </location>
</feature>
<dbReference type="RefSeq" id="WP_183977038.1">
    <property type="nucleotide sequence ID" value="NZ_JACIBY010000009.1"/>
</dbReference>
<feature type="transmembrane region" description="Helical" evidence="4">
    <location>
        <begin position="303"/>
        <end position="323"/>
    </location>
</feature>
<dbReference type="GO" id="GO:0016020">
    <property type="term" value="C:membrane"/>
    <property type="evidence" value="ECO:0007669"/>
    <property type="project" value="InterPro"/>
</dbReference>
<dbReference type="Pfam" id="PF07696">
    <property type="entry name" value="7TMR-DISMED2"/>
    <property type="match status" value="1"/>
</dbReference>
<reference evidence="9 10" key="1">
    <citation type="submission" date="2020-08" db="EMBL/GenBank/DDBJ databases">
        <title>Genomic Encyclopedia of Type Strains, Phase IV (KMG-IV): sequencing the most valuable type-strain genomes for metagenomic binning, comparative biology and taxonomic classification.</title>
        <authorList>
            <person name="Goeker M."/>
        </authorList>
    </citation>
    <scope>NUCLEOTIDE SEQUENCE [LARGE SCALE GENOMIC DNA]</scope>
    <source>
        <strain evidence="9 10">DSM 17976</strain>
    </source>
</reference>
<dbReference type="Gene3D" id="3.30.565.10">
    <property type="entry name" value="Histidine kinase-like ATPase, C-terminal domain"/>
    <property type="match status" value="1"/>
</dbReference>
<dbReference type="Pfam" id="PF07730">
    <property type="entry name" value="HisKA_3"/>
    <property type="match status" value="1"/>
</dbReference>
<feature type="transmembrane region" description="Helical" evidence="4">
    <location>
        <begin position="260"/>
        <end position="283"/>
    </location>
</feature>
<evidence type="ECO:0000313" key="9">
    <source>
        <dbReference type="EMBL" id="MBB3840207.1"/>
    </source>
</evidence>
<dbReference type="GO" id="GO:0000155">
    <property type="term" value="F:phosphorelay sensor kinase activity"/>
    <property type="evidence" value="ECO:0007669"/>
    <property type="project" value="InterPro"/>
</dbReference>
<dbReference type="InterPro" id="IPR011623">
    <property type="entry name" value="7TMR_DISM_rcpt_extracell_dom1"/>
</dbReference>
<accession>A0A7W5ZRC3</accession>
<dbReference type="InterPro" id="IPR050482">
    <property type="entry name" value="Sensor_HK_TwoCompSys"/>
</dbReference>
<dbReference type="InterPro" id="IPR036890">
    <property type="entry name" value="HATPase_C_sf"/>
</dbReference>
<feature type="transmembrane region" description="Helical" evidence="4">
    <location>
        <begin position="330"/>
        <end position="352"/>
    </location>
</feature>
<evidence type="ECO:0000256" key="1">
    <source>
        <dbReference type="ARBA" id="ARBA00022679"/>
    </source>
</evidence>
<dbReference type="Proteomes" id="UP000541352">
    <property type="component" value="Unassembled WGS sequence"/>
</dbReference>
<dbReference type="Pfam" id="PF02518">
    <property type="entry name" value="HATPase_c"/>
    <property type="match status" value="1"/>
</dbReference>
<dbReference type="GO" id="GO:0046983">
    <property type="term" value="F:protein dimerization activity"/>
    <property type="evidence" value="ECO:0007669"/>
    <property type="project" value="InterPro"/>
</dbReference>
<feature type="transmembrane region" description="Helical" evidence="4">
    <location>
        <begin position="178"/>
        <end position="199"/>
    </location>
</feature>
<dbReference type="InterPro" id="IPR003594">
    <property type="entry name" value="HATPase_dom"/>
</dbReference>
<evidence type="ECO:0000256" key="2">
    <source>
        <dbReference type="ARBA" id="ARBA00022777"/>
    </source>
</evidence>
<dbReference type="CDD" id="cd16917">
    <property type="entry name" value="HATPase_UhpB-NarQ-NarX-like"/>
    <property type="match status" value="1"/>
</dbReference>
<feature type="transmembrane region" description="Helical" evidence="4">
    <location>
        <begin position="364"/>
        <end position="381"/>
    </location>
</feature>
<dbReference type="PANTHER" id="PTHR24421">
    <property type="entry name" value="NITRATE/NITRITE SENSOR PROTEIN NARX-RELATED"/>
    <property type="match status" value="1"/>
</dbReference>
<gene>
    <name evidence="9" type="ORF">FHS57_004220</name>
</gene>
<dbReference type="Gene3D" id="2.60.40.2380">
    <property type="match status" value="1"/>
</dbReference>
<evidence type="ECO:0000259" key="5">
    <source>
        <dbReference type="Pfam" id="PF02518"/>
    </source>
</evidence>
<evidence type="ECO:0000256" key="3">
    <source>
        <dbReference type="ARBA" id="ARBA00023012"/>
    </source>
</evidence>
<comment type="caution">
    <text evidence="9">The sequence shown here is derived from an EMBL/GenBank/DDBJ whole genome shotgun (WGS) entry which is preliminary data.</text>
</comment>
<protein>
    <submittedName>
        <fullName evidence="9">Signal transduction histidine kinase</fullName>
    </submittedName>
</protein>
<keyword evidence="10" id="KW-1185">Reference proteome</keyword>
<dbReference type="InterPro" id="IPR011622">
    <property type="entry name" value="7TMR_DISM_rcpt_extracell_dom2"/>
</dbReference>
<dbReference type="Gene3D" id="1.20.5.1930">
    <property type="match status" value="1"/>
</dbReference>
<feature type="domain" description="Histidine kinase/HSP90-like ATPase" evidence="5">
    <location>
        <begin position="525"/>
        <end position="609"/>
    </location>
</feature>
<dbReference type="AlphaFoldDB" id="A0A7W5ZRC3"/>
<feature type="domain" description="7TM-DISM receptor extracellular" evidence="6">
    <location>
        <begin position="178"/>
        <end position="383"/>
    </location>
</feature>
<name>A0A7W5ZRC3_9BACT</name>
<dbReference type="EMBL" id="JACIBY010000009">
    <property type="protein sequence ID" value="MBB3840207.1"/>
    <property type="molecule type" value="Genomic_DNA"/>
</dbReference>
<sequence>MRLLLFFLFFGVRTPLWGQQVLTITDAQRSNPIAPYVYVFKDKTKQLTYEQVARFPLDSFQRLNQQEIVQFGYFYEKIWLRFEIKNKTKEDLYLIHSYRGFRRMDVIIIDENGQKRAYQAGESMPAFYQQVQTKPPVFPIGSHPSTVYLSIVTGNAHGDFIHIGNLEQALSYQRFNTVWQSFAMGIYVLVFIYAFIFAIRLRDSLIGWYALLMLSILFFYVDYYSFFPINKYVNTAFAYQLCWSLFHVYFLNLRAYSKSLYWAILGLNGLFYANSAITQLVQLVEPSFVSPLFRLLLWLKVDWGGFILLVLFLLLVSLIYVAIKNLKQVWVYAIAFSISLIAMIISMFSLYTISWLPYLPYNNFFVPGTLIEIIMLGFILAERANRHRKEQAQTQKQLIIQLQENLHQQHKLLQIRDEIARDLHDEVGATLTGIATSAKVVQKKMDNQQPELKAVLGQMKNDSEEAIQTIRDTIWALNPDNDAPEKLIEKMKAVGFKLLIPHDIIFVFENEVPVSQLPVFSMEQRRNLYLVYKEALHNIAKHSEATHAQVRIYQQNREFRIRISDDGKGFDPATITDGNGLKNFQKRAKEGGFEVNVSSKSGARVEVVLSTASKT</sequence>
<organism evidence="9 10">
    <name type="scientific">Runella defluvii</name>
    <dbReference type="NCBI Taxonomy" id="370973"/>
    <lineage>
        <taxon>Bacteria</taxon>
        <taxon>Pseudomonadati</taxon>
        <taxon>Bacteroidota</taxon>
        <taxon>Cytophagia</taxon>
        <taxon>Cytophagales</taxon>
        <taxon>Spirosomataceae</taxon>
        <taxon>Runella</taxon>
    </lineage>
</organism>
<feature type="domain" description="7TM-DISM receptor extracellular" evidence="7">
    <location>
        <begin position="35"/>
        <end position="154"/>
    </location>
</feature>
<evidence type="ECO:0000259" key="6">
    <source>
        <dbReference type="Pfam" id="PF07695"/>
    </source>
</evidence>
<keyword evidence="4" id="KW-0812">Transmembrane</keyword>
<dbReference type="Pfam" id="PF07695">
    <property type="entry name" value="7TMR-DISM_7TM"/>
    <property type="match status" value="1"/>
</dbReference>
<evidence type="ECO:0000259" key="7">
    <source>
        <dbReference type="Pfam" id="PF07696"/>
    </source>
</evidence>
<keyword evidence="2 9" id="KW-0418">Kinase</keyword>
<feature type="domain" description="Signal transduction histidine kinase subgroup 3 dimerisation and phosphoacceptor" evidence="8">
    <location>
        <begin position="416"/>
        <end position="480"/>
    </location>
</feature>